<keyword evidence="1" id="KW-1133">Transmembrane helix</keyword>
<keyword evidence="1" id="KW-0472">Membrane</keyword>
<accession>A0A8S9NR67</accession>
<evidence type="ECO:0000313" key="2">
    <source>
        <dbReference type="EMBL" id="KAF3505126.1"/>
    </source>
</evidence>
<evidence type="ECO:0000313" key="3">
    <source>
        <dbReference type="Proteomes" id="UP000712600"/>
    </source>
</evidence>
<dbReference type="Proteomes" id="UP000712600">
    <property type="component" value="Unassembled WGS sequence"/>
</dbReference>
<proteinExistence type="predicted"/>
<comment type="caution">
    <text evidence="2">The sequence shown here is derived from an EMBL/GenBank/DDBJ whole genome shotgun (WGS) entry which is preliminary data.</text>
</comment>
<evidence type="ECO:0000256" key="1">
    <source>
        <dbReference type="SAM" id="Phobius"/>
    </source>
</evidence>
<organism evidence="2 3">
    <name type="scientific">Brassica cretica</name>
    <name type="common">Mustard</name>
    <dbReference type="NCBI Taxonomy" id="69181"/>
    <lineage>
        <taxon>Eukaryota</taxon>
        <taxon>Viridiplantae</taxon>
        <taxon>Streptophyta</taxon>
        <taxon>Embryophyta</taxon>
        <taxon>Tracheophyta</taxon>
        <taxon>Spermatophyta</taxon>
        <taxon>Magnoliopsida</taxon>
        <taxon>eudicotyledons</taxon>
        <taxon>Gunneridae</taxon>
        <taxon>Pentapetalae</taxon>
        <taxon>rosids</taxon>
        <taxon>malvids</taxon>
        <taxon>Brassicales</taxon>
        <taxon>Brassicaceae</taxon>
        <taxon>Brassiceae</taxon>
        <taxon>Brassica</taxon>
    </lineage>
</organism>
<keyword evidence="1" id="KW-0812">Transmembrane</keyword>
<reference evidence="2" key="1">
    <citation type="submission" date="2019-12" db="EMBL/GenBank/DDBJ databases">
        <title>Genome sequencing and annotation of Brassica cretica.</title>
        <authorList>
            <person name="Studholme D.J."/>
            <person name="Sarris P."/>
        </authorList>
    </citation>
    <scope>NUCLEOTIDE SEQUENCE</scope>
    <source>
        <strain evidence="2">PFS-109/04</strain>
        <tissue evidence="2">Leaf</tissue>
    </source>
</reference>
<sequence>MAETVSLQYCDPPTIVIVSFVVWSSSAFIPGLVSLSGVLRGSIPVRLQRAIGLEDEIFHAGYFGEFPS</sequence>
<name>A0A8S9NR67_BRACR</name>
<dbReference type="EMBL" id="QGKX02001621">
    <property type="protein sequence ID" value="KAF3505126.1"/>
    <property type="molecule type" value="Genomic_DNA"/>
</dbReference>
<dbReference type="AlphaFoldDB" id="A0A8S9NR67"/>
<protein>
    <submittedName>
        <fullName evidence="2">Uncharacterized protein</fullName>
    </submittedName>
</protein>
<feature type="transmembrane region" description="Helical" evidence="1">
    <location>
        <begin position="15"/>
        <end position="39"/>
    </location>
</feature>
<gene>
    <name evidence="2" type="ORF">F2Q69_00042135</name>
</gene>